<dbReference type="KEGG" id="led:BBK82_32415"/>
<evidence type="ECO:0000313" key="2">
    <source>
        <dbReference type="Proteomes" id="UP000093053"/>
    </source>
</evidence>
<organism evidence="1 2">
    <name type="scientific">Lentzea guizhouensis</name>
    <dbReference type="NCBI Taxonomy" id="1586287"/>
    <lineage>
        <taxon>Bacteria</taxon>
        <taxon>Bacillati</taxon>
        <taxon>Actinomycetota</taxon>
        <taxon>Actinomycetes</taxon>
        <taxon>Pseudonocardiales</taxon>
        <taxon>Pseudonocardiaceae</taxon>
        <taxon>Lentzea</taxon>
    </lineage>
</organism>
<dbReference type="AlphaFoldDB" id="A0A1B2HQN8"/>
<gene>
    <name evidence="1" type="ORF">BBK82_32415</name>
</gene>
<evidence type="ECO:0000313" key="1">
    <source>
        <dbReference type="EMBL" id="ANZ40044.1"/>
    </source>
</evidence>
<dbReference type="Proteomes" id="UP000093053">
    <property type="component" value="Chromosome"/>
</dbReference>
<sequence>MTSLSAAWRELGELTGAELDGVPPVHEVSLLPQPVRLGRAHGYDGVRSLADLTPLLMLFDRGLAVRRDLRDRFVVEFGHGGAAASPPAHPCCASRSRARRPAASAPAVPRWPTWWPAA</sequence>
<proteinExistence type="predicted"/>
<dbReference type="EMBL" id="CP016793">
    <property type="protein sequence ID" value="ANZ40044.1"/>
    <property type="molecule type" value="Genomic_DNA"/>
</dbReference>
<reference evidence="1 2" key="1">
    <citation type="submission" date="2016-07" db="EMBL/GenBank/DDBJ databases">
        <title>Complete genome sequence of the Lentzea guizhouensis DHS C013.</title>
        <authorList>
            <person name="Cao C."/>
        </authorList>
    </citation>
    <scope>NUCLEOTIDE SEQUENCE [LARGE SCALE GENOMIC DNA]</scope>
    <source>
        <strain evidence="1 2">DHS C013</strain>
    </source>
</reference>
<name>A0A1B2HQN8_9PSEU</name>
<accession>A0A1B2HQN8</accession>
<dbReference type="RefSeq" id="WP_065918385.1">
    <property type="nucleotide sequence ID" value="NZ_CP016793.1"/>
</dbReference>
<keyword evidence="2" id="KW-1185">Reference proteome</keyword>
<protein>
    <submittedName>
        <fullName evidence="1">Uncharacterized protein</fullName>
    </submittedName>
</protein>
<dbReference type="STRING" id="1586287.BBK82_32415"/>